<evidence type="ECO:0000313" key="7">
    <source>
        <dbReference type="Proteomes" id="UP001634394"/>
    </source>
</evidence>
<dbReference type="InterPro" id="IPR002347">
    <property type="entry name" value="SDR_fam"/>
</dbReference>
<keyword evidence="5" id="KW-0472">Membrane</keyword>
<keyword evidence="5" id="KW-0812">Transmembrane</keyword>
<dbReference type="PANTHER" id="PTHR24322:SF736">
    <property type="entry name" value="RETINOL DEHYDROGENASE 10"/>
    <property type="match status" value="1"/>
</dbReference>
<comment type="similarity">
    <text evidence="1 4">Belongs to the short-chain dehydrogenases/reductases (SDR) family.</text>
</comment>
<accession>A0ABD3Y106</accession>
<dbReference type="EMBL" id="JBJQND010000001">
    <property type="protein sequence ID" value="KAL3891037.1"/>
    <property type="molecule type" value="Genomic_DNA"/>
</dbReference>
<evidence type="ECO:0000256" key="1">
    <source>
        <dbReference type="ARBA" id="ARBA00006484"/>
    </source>
</evidence>
<evidence type="ECO:0000256" key="4">
    <source>
        <dbReference type="RuleBase" id="RU000363"/>
    </source>
</evidence>
<dbReference type="FunFam" id="3.40.50.720:FF:000202">
    <property type="entry name" value="Short-chain dehydrogenase/reductase family 16C member 6"/>
    <property type="match status" value="1"/>
</dbReference>
<sequence length="343" mass="38202">MSSIMDRETFADFITMKINFVWEILFLFFTVMKEWTLAIIRFFFSPRIKSVKGEIVLITGSGHGIGRQLAVEFSKLSATVVLWDIDEEANSITGEMVKALGGNCYSYVCDVSVKEEVKKVAEKVCKEVGDVTVLINNAGVVSGKNLLDIPDELIERTFNVNLLALFWTTRCFLPSMIKKNHGHIVNIGSSAGLTGLNKLTDYCASKFGVTGFTEVLNYELVFGGHDGVHTTLACPAHVNTGMFEGCKLRFPSLMPPLEINRTVRRIMLAILTNQQMVCTPRSVYFFAFIKTFLPVDVMQQILKFCGVSTFMDSFVGHLENNFQSSESKPYSNAELLNSAKKSG</sequence>
<keyword evidence="5" id="KW-1133">Transmembrane helix</keyword>
<dbReference type="Gene3D" id="3.40.50.720">
    <property type="entry name" value="NAD(P)-binding Rossmann-like Domain"/>
    <property type="match status" value="1"/>
</dbReference>
<dbReference type="PRINTS" id="PR00081">
    <property type="entry name" value="GDHRDH"/>
</dbReference>
<dbReference type="GO" id="GO:0016491">
    <property type="term" value="F:oxidoreductase activity"/>
    <property type="evidence" value="ECO:0007669"/>
    <property type="project" value="UniProtKB-KW"/>
</dbReference>
<name>A0ABD3Y106_SINWO</name>
<proteinExistence type="inferred from homology"/>
<dbReference type="PANTHER" id="PTHR24322">
    <property type="entry name" value="PKSB"/>
    <property type="match status" value="1"/>
</dbReference>
<dbReference type="PRINTS" id="PR00080">
    <property type="entry name" value="SDRFAMILY"/>
</dbReference>
<evidence type="ECO:0000256" key="5">
    <source>
        <dbReference type="SAM" id="Phobius"/>
    </source>
</evidence>
<dbReference type="CDD" id="cd05339">
    <property type="entry name" value="17beta-HSDXI-like_SDR_c"/>
    <property type="match status" value="1"/>
</dbReference>
<comment type="caution">
    <text evidence="6">The sequence shown here is derived from an EMBL/GenBank/DDBJ whole genome shotgun (WGS) entry which is preliminary data.</text>
</comment>
<dbReference type="InterPro" id="IPR036291">
    <property type="entry name" value="NAD(P)-bd_dom_sf"/>
</dbReference>
<gene>
    <name evidence="6" type="ORF">ACJMK2_003300</name>
</gene>
<dbReference type="SUPFAM" id="SSF51735">
    <property type="entry name" value="NAD(P)-binding Rossmann-fold domains"/>
    <property type="match status" value="1"/>
</dbReference>
<keyword evidence="3" id="KW-0520">NAD</keyword>
<dbReference type="Pfam" id="PF00106">
    <property type="entry name" value="adh_short"/>
    <property type="match status" value="1"/>
</dbReference>
<dbReference type="AlphaFoldDB" id="A0ABD3Y106"/>
<evidence type="ECO:0000256" key="2">
    <source>
        <dbReference type="ARBA" id="ARBA00023002"/>
    </source>
</evidence>
<evidence type="ECO:0000313" key="6">
    <source>
        <dbReference type="EMBL" id="KAL3891037.1"/>
    </source>
</evidence>
<evidence type="ECO:0000256" key="3">
    <source>
        <dbReference type="ARBA" id="ARBA00023027"/>
    </source>
</evidence>
<keyword evidence="7" id="KW-1185">Reference proteome</keyword>
<reference evidence="6 7" key="1">
    <citation type="submission" date="2024-11" db="EMBL/GenBank/DDBJ databases">
        <title>Chromosome-level genome assembly of the freshwater bivalve Anodonta woodiana.</title>
        <authorList>
            <person name="Chen X."/>
        </authorList>
    </citation>
    <scope>NUCLEOTIDE SEQUENCE [LARGE SCALE GENOMIC DNA]</scope>
    <source>
        <strain evidence="6">MN2024</strain>
        <tissue evidence="6">Gills</tissue>
    </source>
</reference>
<keyword evidence="2" id="KW-0560">Oxidoreductase</keyword>
<feature type="transmembrane region" description="Helical" evidence="5">
    <location>
        <begin position="20"/>
        <end position="44"/>
    </location>
</feature>
<organism evidence="6 7">
    <name type="scientific">Sinanodonta woodiana</name>
    <name type="common">Chinese pond mussel</name>
    <name type="synonym">Anodonta woodiana</name>
    <dbReference type="NCBI Taxonomy" id="1069815"/>
    <lineage>
        <taxon>Eukaryota</taxon>
        <taxon>Metazoa</taxon>
        <taxon>Spiralia</taxon>
        <taxon>Lophotrochozoa</taxon>
        <taxon>Mollusca</taxon>
        <taxon>Bivalvia</taxon>
        <taxon>Autobranchia</taxon>
        <taxon>Heteroconchia</taxon>
        <taxon>Palaeoheterodonta</taxon>
        <taxon>Unionida</taxon>
        <taxon>Unionoidea</taxon>
        <taxon>Unionidae</taxon>
        <taxon>Unioninae</taxon>
        <taxon>Sinanodonta</taxon>
    </lineage>
</organism>
<protein>
    <submittedName>
        <fullName evidence="6">Uncharacterized protein</fullName>
    </submittedName>
</protein>
<dbReference type="Proteomes" id="UP001634394">
    <property type="component" value="Unassembled WGS sequence"/>
</dbReference>